<dbReference type="EMBL" id="AZIL01000126">
    <property type="protein sequence ID" value="EWM29550.1"/>
    <property type="molecule type" value="Genomic_DNA"/>
</dbReference>
<reference evidence="2 3" key="1">
    <citation type="journal article" date="2014" name="Mol. Plant">
        <title>Chromosome Scale Genome Assembly and Transcriptome Profiling of Nannochloropsis gaditana in Nitrogen Depletion.</title>
        <authorList>
            <person name="Corteggiani Carpinelli E."/>
            <person name="Telatin A."/>
            <person name="Vitulo N."/>
            <person name="Forcato C."/>
            <person name="D'Angelo M."/>
            <person name="Schiavon R."/>
            <person name="Vezzi A."/>
            <person name="Giacometti G.M."/>
            <person name="Morosinotto T."/>
            <person name="Valle G."/>
        </authorList>
    </citation>
    <scope>NUCLEOTIDE SEQUENCE [LARGE SCALE GENOMIC DNA]</scope>
    <source>
        <strain evidence="2 3">B-31</strain>
    </source>
</reference>
<feature type="compositionally biased region" description="Low complexity" evidence="1">
    <location>
        <begin position="684"/>
        <end position="699"/>
    </location>
</feature>
<feature type="compositionally biased region" description="Polar residues" evidence="1">
    <location>
        <begin position="456"/>
        <end position="488"/>
    </location>
</feature>
<protein>
    <submittedName>
        <fullName evidence="2">Uncharacterized protein</fullName>
    </submittedName>
</protein>
<dbReference type="Proteomes" id="UP000019335">
    <property type="component" value="Chromosome 2"/>
</dbReference>
<feature type="region of interest" description="Disordered" evidence="1">
    <location>
        <begin position="573"/>
        <end position="603"/>
    </location>
</feature>
<feature type="compositionally biased region" description="Low complexity" evidence="1">
    <location>
        <begin position="579"/>
        <end position="593"/>
    </location>
</feature>
<feature type="compositionally biased region" description="Low complexity" evidence="1">
    <location>
        <begin position="374"/>
        <end position="383"/>
    </location>
</feature>
<evidence type="ECO:0000256" key="1">
    <source>
        <dbReference type="SAM" id="MobiDB-lite"/>
    </source>
</evidence>
<sequence length="766" mass="84760">MNAVRDGGPPGWALVGELQSAPGLDRLSHCRLAATTFTYIGYRLRKAGRLQHYKLQGILRAWDVYCYRTKTDVTCGALLGLYRILASPIPHGVPICYQASLQENISMYDDRPIEEKLSPHHMPEYVLRLCMESRKEGAAVCGYTYVNGHFQLWTDTLFAEKYYTATEANARFTQFAVLPCYLYGCLFHPRDRPCFYELLVEYLLTKGDERRRLAMVAEVLRNDGTSEACLVQARHTVMNDGQYLAFAMSFLPLANASASSYTVHHLRKCSAWHAERLDLPDLENEGEKVLGLTPSILGASGLSRIEPEGAAQGGCQSHVSGLDVGHGAGDLSTAKLRGGLRGGEHGIRAEGRGARKQGRREADRGESMAGGGKAANQKGAASKRSTAQSRGGRHGCGRGSTDATAGGEGSHEDREPFNQRSYTRPFADGQMPARASQAYVLPSSTSFAVGDAQRQVHSLSQQRQPGQLQMGVGSSWQSMAWPRTTSTGERSRDKEGGEKNQGGEGRRDELQGATGELDPAGGRQGVREYLYAQDTHGSTAFDPAGTISPPVPMHPLSLVSRPLQDQQYLYRHPQHRHQWQPQQQQQQQQQHQGQAHKAKRNTCCSNKNKGNQIISNNSHCCNTTTSSNNCNYSNSNMSSDTSSSSSTTIATIKSNYRSTIVSNKLRAYGNHVIIIIIHNHDNPDNNNNNSHNNNNNHNNNNDKKFISRTDNTMGLIRVGIRTKVMPEQEQDKDATRRRKKNRLRIPRSWGVSRATTWPRFVGLRPI</sequence>
<feature type="compositionally biased region" description="Basic and acidic residues" evidence="1">
    <location>
        <begin position="489"/>
        <end position="498"/>
    </location>
</feature>
<evidence type="ECO:0000313" key="3">
    <source>
        <dbReference type="Proteomes" id="UP000019335"/>
    </source>
</evidence>
<name>W7TQV7_9STRA</name>
<organism evidence="2 3">
    <name type="scientific">Nannochloropsis gaditana</name>
    <dbReference type="NCBI Taxonomy" id="72520"/>
    <lineage>
        <taxon>Eukaryota</taxon>
        <taxon>Sar</taxon>
        <taxon>Stramenopiles</taxon>
        <taxon>Ochrophyta</taxon>
        <taxon>Eustigmatophyceae</taxon>
        <taxon>Eustigmatales</taxon>
        <taxon>Monodopsidaceae</taxon>
        <taxon>Nannochloropsis</taxon>
    </lineage>
</organism>
<dbReference type="OrthoDB" id="10345690at2759"/>
<feature type="region of interest" description="Disordered" evidence="1">
    <location>
        <begin position="333"/>
        <end position="427"/>
    </location>
</feature>
<dbReference type="EMBL" id="AZIL01000126">
    <property type="protein sequence ID" value="EWM29551.1"/>
    <property type="molecule type" value="Genomic_DNA"/>
</dbReference>
<feature type="region of interest" description="Disordered" evidence="1">
    <location>
        <begin position="684"/>
        <end position="706"/>
    </location>
</feature>
<feature type="compositionally biased region" description="Basic and acidic residues" evidence="1">
    <location>
        <begin position="342"/>
        <end position="366"/>
    </location>
</feature>
<comment type="caution">
    <text evidence="2">The sequence shown here is derived from an EMBL/GenBank/DDBJ whole genome shotgun (WGS) entry which is preliminary data.</text>
</comment>
<feature type="region of interest" description="Disordered" evidence="1">
    <location>
        <begin position="456"/>
        <end position="524"/>
    </location>
</feature>
<accession>W7TQV7</accession>
<gene>
    <name evidence="2" type="ORF">Naga_100006g18</name>
</gene>
<dbReference type="AlphaFoldDB" id="W7TQV7"/>
<proteinExistence type="predicted"/>
<evidence type="ECO:0000313" key="2">
    <source>
        <dbReference type="EMBL" id="EWM29550.1"/>
    </source>
</evidence>
<keyword evidence="3" id="KW-1185">Reference proteome</keyword>